<dbReference type="RefSeq" id="WP_264367651.1">
    <property type="nucleotide sequence ID" value="NZ_JAPCIO010000001.1"/>
</dbReference>
<organism evidence="1 2">
    <name type="scientific">Flavobacterium lacisediminis</name>
    <dbReference type="NCBI Taxonomy" id="2989705"/>
    <lineage>
        <taxon>Bacteria</taxon>
        <taxon>Pseudomonadati</taxon>
        <taxon>Bacteroidota</taxon>
        <taxon>Flavobacteriia</taxon>
        <taxon>Flavobacteriales</taxon>
        <taxon>Flavobacteriaceae</taxon>
        <taxon>Flavobacterium</taxon>
    </lineage>
</organism>
<dbReference type="Proteomes" id="UP001165677">
    <property type="component" value="Unassembled WGS sequence"/>
</dbReference>
<gene>
    <name evidence="1" type="ORF">OJ995_00490</name>
</gene>
<protein>
    <recommendedName>
        <fullName evidence="3">Lipoprotein</fullName>
    </recommendedName>
</protein>
<proteinExistence type="predicted"/>
<evidence type="ECO:0000313" key="1">
    <source>
        <dbReference type="EMBL" id="MCW1146698.1"/>
    </source>
</evidence>
<dbReference type="EMBL" id="JAPCIO010000001">
    <property type="protein sequence ID" value="MCW1146698.1"/>
    <property type="molecule type" value="Genomic_DNA"/>
</dbReference>
<evidence type="ECO:0000313" key="2">
    <source>
        <dbReference type="Proteomes" id="UP001165677"/>
    </source>
</evidence>
<comment type="caution">
    <text evidence="1">The sequence shown here is derived from an EMBL/GenBank/DDBJ whole genome shotgun (WGS) entry which is preliminary data.</text>
</comment>
<evidence type="ECO:0008006" key="3">
    <source>
        <dbReference type="Google" id="ProtNLM"/>
    </source>
</evidence>
<accession>A0ABT3EDP8</accession>
<keyword evidence="2" id="KW-1185">Reference proteome</keyword>
<dbReference type="PROSITE" id="PS51257">
    <property type="entry name" value="PROKAR_LIPOPROTEIN"/>
    <property type="match status" value="1"/>
</dbReference>
<reference evidence="1" key="1">
    <citation type="submission" date="2022-10" db="EMBL/GenBank/DDBJ databases">
        <title>Flavobacterium sp. nov., a bacterium isolated from lake sediment.</title>
        <authorList>
            <person name="Qu J.-H."/>
        </authorList>
    </citation>
    <scope>NUCLEOTIDE SEQUENCE</scope>
    <source>
        <strain evidence="1">TH16-21</strain>
    </source>
</reference>
<name>A0ABT3EDP8_9FLAO</name>
<sequence length="150" mass="17652">MRNSLLFLIAILLFSCKESENLKGDLYFKLIDLTSPSGLTDNQALNIEKIINSMDTDEKNKEFIDYYKNVIKHDLLKNPYLQLETEDGIKKVYLNSKEYNKIKHFKLSELQEKSKKVTIELNAKELEKDLFYSEEIISIKEVDGKTHWKK</sequence>